<dbReference type="Proteomes" id="UP000006228">
    <property type="component" value="Unassembled WGS sequence"/>
</dbReference>
<evidence type="ECO:0000313" key="6">
    <source>
        <dbReference type="EMBL" id="EGA70225.1"/>
    </source>
</evidence>
<evidence type="ECO:0000256" key="2">
    <source>
        <dbReference type="ARBA" id="ARBA00023015"/>
    </source>
</evidence>
<dbReference type="GO" id="GO:0003677">
    <property type="term" value="F:DNA binding"/>
    <property type="evidence" value="ECO:0007669"/>
    <property type="project" value="UniProtKB-KW"/>
</dbReference>
<dbReference type="SUPFAM" id="SSF46785">
    <property type="entry name" value="Winged helix' DNA-binding domain"/>
    <property type="match status" value="1"/>
</dbReference>
<dbReference type="PANTHER" id="PTHR30537:SF5">
    <property type="entry name" value="HTH-TYPE TRANSCRIPTIONAL ACTIVATOR TTDR-RELATED"/>
    <property type="match status" value="1"/>
</dbReference>
<dbReference type="InterPro" id="IPR005119">
    <property type="entry name" value="LysR_subst-bd"/>
</dbReference>
<keyword evidence="3" id="KW-0238">DNA-binding</keyword>
<dbReference type="PANTHER" id="PTHR30537">
    <property type="entry name" value="HTH-TYPE TRANSCRIPTIONAL REGULATOR"/>
    <property type="match status" value="1"/>
</dbReference>
<dbReference type="OrthoDB" id="9786526at2"/>
<evidence type="ECO:0000256" key="4">
    <source>
        <dbReference type="ARBA" id="ARBA00023163"/>
    </source>
</evidence>
<dbReference type="Gene3D" id="1.10.10.10">
    <property type="entry name" value="Winged helix-like DNA-binding domain superfamily/Winged helix DNA-binding domain"/>
    <property type="match status" value="1"/>
</dbReference>
<dbReference type="EMBL" id="AEVT01000061">
    <property type="protein sequence ID" value="EGA70225.1"/>
    <property type="molecule type" value="Genomic_DNA"/>
</dbReference>
<evidence type="ECO:0000259" key="5">
    <source>
        <dbReference type="PROSITE" id="PS50931"/>
    </source>
</evidence>
<evidence type="ECO:0000256" key="3">
    <source>
        <dbReference type="ARBA" id="ARBA00023125"/>
    </source>
</evidence>
<comment type="similarity">
    <text evidence="1">Belongs to the LysR transcriptional regulatory family.</text>
</comment>
<dbReference type="AlphaFoldDB" id="E8M726"/>
<dbReference type="PROSITE" id="PS50931">
    <property type="entry name" value="HTH_LYSR"/>
    <property type="match status" value="1"/>
</dbReference>
<sequence length="293" mass="33409">MDKVDCIRVFVRVSQLGSFTQVANEMDTSQSSISKKMAWLEKQIGFTLLHRTSRQIMLTTQGQEYLSYSQRLLDEMDAMESRLKLELNEVSGTLKLTCPSAFATQRLAKPVSKFMALHPSLSVEVSVEDKVINLHQADVDIAIRASHLDDSSFKARKIMLHQICYFASSQYVATMGKPISPVELSDHRCLVYSLMTPSNVWLIDGEPVRVNSVFSSDSPDMLVQMARLGTGIAAMPRWMVDNELKEETLVELFPDMEKTMLPMYAVYKSTEYLPYRIRAFIDYLVEYYAQEPL</sequence>
<comment type="caution">
    <text evidence="6">The sequence shown here is derived from an EMBL/GenBank/DDBJ whole genome shotgun (WGS) entry which is preliminary data.</text>
</comment>
<gene>
    <name evidence="6" type="ORF">VISI1226_04385</name>
</gene>
<keyword evidence="2" id="KW-0805">Transcription regulation</keyword>
<dbReference type="RefSeq" id="WP_008077014.1">
    <property type="nucleotide sequence ID" value="NZ_AEVT01000061.1"/>
</dbReference>
<name>E8M726_PHOS4</name>
<dbReference type="GeneID" id="95569392"/>
<dbReference type="InterPro" id="IPR036388">
    <property type="entry name" value="WH-like_DNA-bd_sf"/>
</dbReference>
<dbReference type="eggNOG" id="COG0583">
    <property type="taxonomic scope" value="Bacteria"/>
</dbReference>
<feature type="domain" description="HTH lysR-type" evidence="5">
    <location>
        <begin position="1"/>
        <end position="59"/>
    </location>
</feature>
<dbReference type="SUPFAM" id="SSF53850">
    <property type="entry name" value="Periplasmic binding protein-like II"/>
    <property type="match status" value="1"/>
</dbReference>
<dbReference type="Pfam" id="PF03466">
    <property type="entry name" value="LysR_substrate"/>
    <property type="match status" value="1"/>
</dbReference>
<reference evidence="6 7" key="1">
    <citation type="journal article" date="2012" name="Int. J. Syst. Evol. Microbiol.">
        <title>Vibrio caribbeanicus sp. nov., isolated from the marine sponge Scleritoderma cyanea.</title>
        <authorList>
            <person name="Hoffmann M."/>
            <person name="Monday S.R."/>
            <person name="Allard M.W."/>
            <person name="Strain E.A."/>
            <person name="Whittaker P."/>
            <person name="Naum M."/>
            <person name="McCarthy P.J."/>
            <person name="Lopez J.V."/>
            <person name="Fischer M."/>
            <person name="Brown E.W."/>
        </authorList>
    </citation>
    <scope>NUCLEOTIDE SEQUENCE [LARGE SCALE GENOMIC DNA]</scope>
    <source>
        <strain evidence="7">DSMZ 21326</strain>
    </source>
</reference>
<evidence type="ECO:0000313" key="7">
    <source>
        <dbReference type="Proteomes" id="UP000006228"/>
    </source>
</evidence>
<keyword evidence="4" id="KW-0804">Transcription</keyword>
<evidence type="ECO:0000256" key="1">
    <source>
        <dbReference type="ARBA" id="ARBA00009437"/>
    </source>
</evidence>
<dbReference type="Pfam" id="PF00126">
    <property type="entry name" value="HTH_1"/>
    <property type="match status" value="1"/>
</dbReference>
<dbReference type="GO" id="GO:0003700">
    <property type="term" value="F:DNA-binding transcription factor activity"/>
    <property type="evidence" value="ECO:0007669"/>
    <property type="project" value="InterPro"/>
</dbReference>
<proteinExistence type="inferred from homology"/>
<dbReference type="InterPro" id="IPR058163">
    <property type="entry name" value="LysR-type_TF_proteobact-type"/>
</dbReference>
<accession>E8M726</accession>
<dbReference type="Gene3D" id="3.40.190.290">
    <property type="match status" value="1"/>
</dbReference>
<dbReference type="InterPro" id="IPR036390">
    <property type="entry name" value="WH_DNA-bd_sf"/>
</dbReference>
<dbReference type="CDD" id="cd08422">
    <property type="entry name" value="PBP2_CrgA_like"/>
    <property type="match status" value="1"/>
</dbReference>
<dbReference type="InterPro" id="IPR000847">
    <property type="entry name" value="LysR_HTH_N"/>
</dbReference>
<organism evidence="6 7">
    <name type="scientific">Vibrio sinaloensis DSM 21326</name>
    <dbReference type="NCBI Taxonomy" id="945550"/>
    <lineage>
        <taxon>Bacteria</taxon>
        <taxon>Pseudomonadati</taxon>
        <taxon>Pseudomonadota</taxon>
        <taxon>Gammaproteobacteria</taxon>
        <taxon>Vibrionales</taxon>
        <taxon>Vibrionaceae</taxon>
        <taxon>Vibrio</taxon>
        <taxon>Vibrio oreintalis group</taxon>
    </lineage>
</organism>
<protein>
    <submittedName>
        <fullName evidence="6">LysR family transcriptional regulator</fullName>
    </submittedName>
</protein>
<dbReference type="FunFam" id="1.10.10.10:FF:000001">
    <property type="entry name" value="LysR family transcriptional regulator"/>
    <property type="match status" value="1"/>
</dbReference>